<dbReference type="Gene3D" id="3.40.50.620">
    <property type="entry name" value="HUPs"/>
    <property type="match status" value="1"/>
</dbReference>
<comment type="function">
    <text evidence="1 11">Catalyzes the reversible adenylation of nicotinate mononucleotide (NaMN) to nicotinic acid adenine dinucleotide (NaAD).</text>
</comment>
<evidence type="ECO:0000256" key="11">
    <source>
        <dbReference type="HAMAP-Rule" id="MF_00244"/>
    </source>
</evidence>
<keyword evidence="8 11" id="KW-0067">ATP-binding</keyword>
<evidence type="ECO:0000256" key="1">
    <source>
        <dbReference type="ARBA" id="ARBA00002324"/>
    </source>
</evidence>
<keyword evidence="6 11" id="KW-0548">Nucleotidyltransferase</keyword>
<dbReference type="InterPro" id="IPR004821">
    <property type="entry name" value="Cyt_trans-like"/>
</dbReference>
<dbReference type="InterPro" id="IPR014729">
    <property type="entry name" value="Rossmann-like_a/b/a_fold"/>
</dbReference>
<evidence type="ECO:0000313" key="13">
    <source>
        <dbReference type="EMBL" id="TSJ79364.1"/>
    </source>
</evidence>
<evidence type="ECO:0000313" key="14">
    <source>
        <dbReference type="Proteomes" id="UP000315648"/>
    </source>
</evidence>
<evidence type="ECO:0000256" key="10">
    <source>
        <dbReference type="ARBA" id="ARBA00048721"/>
    </source>
</evidence>
<keyword evidence="7 11" id="KW-0547">Nucleotide-binding</keyword>
<comment type="pathway">
    <text evidence="2 11">Cofactor biosynthesis; NAD(+) biosynthesis; deamido-NAD(+) from nicotinate D-ribonucleotide: step 1/1.</text>
</comment>
<comment type="similarity">
    <text evidence="3 11">Belongs to the NadD family.</text>
</comment>
<comment type="caution">
    <text evidence="13">The sequence shown here is derived from an EMBL/GenBank/DDBJ whole genome shotgun (WGS) entry which is preliminary data.</text>
</comment>
<dbReference type="Pfam" id="PF01467">
    <property type="entry name" value="CTP_transf_like"/>
    <property type="match status" value="1"/>
</dbReference>
<keyword evidence="9 11" id="KW-0520">NAD</keyword>
<dbReference type="GO" id="GO:0005524">
    <property type="term" value="F:ATP binding"/>
    <property type="evidence" value="ECO:0007669"/>
    <property type="project" value="UniProtKB-KW"/>
</dbReference>
<dbReference type="GO" id="GO:0009435">
    <property type="term" value="P:NAD+ biosynthetic process"/>
    <property type="evidence" value="ECO:0007669"/>
    <property type="project" value="UniProtKB-UniRule"/>
</dbReference>
<reference evidence="13 14" key="1">
    <citation type="submission" date="2019-07" db="EMBL/GenBank/DDBJ databases">
        <title>Description of 53C-WASEF.</title>
        <authorList>
            <person name="Pitt A."/>
            <person name="Hahn M.W."/>
        </authorList>
    </citation>
    <scope>NUCLEOTIDE SEQUENCE [LARGE SCALE GENOMIC DNA]</scope>
    <source>
        <strain evidence="13 14">53C-WASEF</strain>
    </source>
</reference>
<dbReference type="NCBIfam" id="TIGR00482">
    <property type="entry name" value="nicotinate (nicotinamide) nucleotide adenylyltransferase"/>
    <property type="match status" value="1"/>
</dbReference>
<dbReference type="AlphaFoldDB" id="A0A556QRU7"/>
<dbReference type="UniPathway" id="UPA00253">
    <property type="reaction ID" value="UER00332"/>
</dbReference>
<keyword evidence="5 11" id="KW-0808">Transferase</keyword>
<evidence type="ECO:0000256" key="4">
    <source>
        <dbReference type="ARBA" id="ARBA00022642"/>
    </source>
</evidence>
<dbReference type="InterPro" id="IPR005248">
    <property type="entry name" value="NadD/NMNAT"/>
</dbReference>
<sequence length="194" mass="21771">MKIGFMGGSFDPVHFGHLVAAQDAYEHGGLDRLVFVPAAQAPLKPGAVRASADARLTMLHAAVSTDARFEISDHEIRKGGISYTIDTVRYLRTQFPDDELAWVIGADQLERLHLWREIGELVKLVEFIVLARPGWPKSERTDIAGLRLRWCQGHLLEVSSTEVRERIATGLPVDFLIPHKTVEYIEKTGLYRSI</sequence>
<dbReference type="HAMAP" id="MF_00244">
    <property type="entry name" value="NaMN_adenylyltr"/>
    <property type="match status" value="1"/>
</dbReference>
<dbReference type="OrthoDB" id="5295945at2"/>
<dbReference type="GO" id="GO:0004515">
    <property type="term" value="F:nicotinate-nucleotide adenylyltransferase activity"/>
    <property type="evidence" value="ECO:0007669"/>
    <property type="project" value="UniProtKB-UniRule"/>
</dbReference>
<dbReference type="EC" id="2.7.7.18" evidence="11"/>
<proteinExistence type="inferred from homology"/>
<dbReference type="NCBIfam" id="TIGR00125">
    <property type="entry name" value="cyt_tran_rel"/>
    <property type="match status" value="1"/>
</dbReference>
<feature type="domain" description="Cytidyltransferase-like" evidence="12">
    <location>
        <begin position="5"/>
        <end position="166"/>
    </location>
</feature>
<keyword evidence="4 11" id="KW-0662">Pyridine nucleotide biosynthesis</keyword>
<dbReference type="PANTHER" id="PTHR39321:SF3">
    <property type="entry name" value="PHOSPHOPANTETHEINE ADENYLYLTRANSFERASE"/>
    <property type="match status" value="1"/>
</dbReference>
<dbReference type="SUPFAM" id="SSF52374">
    <property type="entry name" value="Nucleotidylyl transferase"/>
    <property type="match status" value="1"/>
</dbReference>
<evidence type="ECO:0000256" key="9">
    <source>
        <dbReference type="ARBA" id="ARBA00023027"/>
    </source>
</evidence>
<name>A0A556QRU7_9BACT</name>
<evidence type="ECO:0000256" key="2">
    <source>
        <dbReference type="ARBA" id="ARBA00005019"/>
    </source>
</evidence>
<evidence type="ECO:0000259" key="12">
    <source>
        <dbReference type="Pfam" id="PF01467"/>
    </source>
</evidence>
<evidence type="ECO:0000256" key="6">
    <source>
        <dbReference type="ARBA" id="ARBA00022695"/>
    </source>
</evidence>
<dbReference type="Proteomes" id="UP000315648">
    <property type="component" value="Unassembled WGS sequence"/>
</dbReference>
<dbReference type="NCBIfam" id="NF000840">
    <property type="entry name" value="PRK00071.1-3"/>
    <property type="match status" value="1"/>
</dbReference>
<dbReference type="PANTHER" id="PTHR39321">
    <property type="entry name" value="NICOTINATE-NUCLEOTIDE ADENYLYLTRANSFERASE-RELATED"/>
    <property type="match status" value="1"/>
</dbReference>
<dbReference type="CDD" id="cd02165">
    <property type="entry name" value="NMNAT"/>
    <property type="match status" value="1"/>
</dbReference>
<evidence type="ECO:0000256" key="7">
    <source>
        <dbReference type="ARBA" id="ARBA00022741"/>
    </source>
</evidence>
<accession>A0A556QRU7</accession>
<dbReference type="RefSeq" id="WP_144229846.1">
    <property type="nucleotide sequence ID" value="NZ_CBCRVV010000007.1"/>
</dbReference>
<evidence type="ECO:0000256" key="5">
    <source>
        <dbReference type="ARBA" id="ARBA00022679"/>
    </source>
</evidence>
<dbReference type="EMBL" id="VMBG01000001">
    <property type="protein sequence ID" value="TSJ79364.1"/>
    <property type="molecule type" value="Genomic_DNA"/>
</dbReference>
<keyword evidence="14" id="KW-1185">Reference proteome</keyword>
<protein>
    <recommendedName>
        <fullName evidence="11">Probable nicotinate-nucleotide adenylyltransferase</fullName>
        <ecNumber evidence="11">2.7.7.18</ecNumber>
    </recommendedName>
    <alternativeName>
        <fullName evidence="11">Deamido-NAD(+) diphosphorylase</fullName>
    </alternativeName>
    <alternativeName>
        <fullName evidence="11">Deamido-NAD(+) pyrophosphorylase</fullName>
    </alternativeName>
    <alternativeName>
        <fullName evidence="11">Nicotinate mononucleotide adenylyltransferase</fullName>
        <shortName evidence="11">NaMN adenylyltransferase</shortName>
    </alternativeName>
</protein>
<gene>
    <name evidence="11" type="primary">nadD</name>
    <name evidence="13" type="ORF">FPL22_08760</name>
</gene>
<comment type="catalytic activity">
    <reaction evidence="10 11">
        <text>nicotinate beta-D-ribonucleotide + ATP + H(+) = deamido-NAD(+) + diphosphate</text>
        <dbReference type="Rhea" id="RHEA:22860"/>
        <dbReference type="ChEBI" id="CHEBI:15378"/>
        <dbReference type="ChEBI" id="CHEBI:30616"/>
        <dbReference type="ChEBI" id="CHEBI:33019"/>
        <dbReference type="ChEBI" id="CHEBI:57502"/>
        <dbReference type="ChEBI" id="CHEBI:58437"/>
        <dbReference type="EC" id="2.7.7.18"/>
    </reaction>
</comment>
<evidence type="ECO:0000256" key="8">
    <source>
        <dbReference type="ARBA" id="ARBA00022840"/>
    </source>
</evidence>
<organism evidence="13 14">
    <name type="scientific">Rariglobus hedericola</name>
    <dbReference type="NCBI Taxonomy" id="2597822"/>
    <lineage>
        <taxon>Bacteria</taxon>
        <taxon>Pseudomonadati</taxon>
        <taxon>Verrucomicrobiota</taxon>
        <taxon>Opitutia</taxon>
        <taxon>Opitutales</taxon>
        <taxon>Opitutaceae</taxon>
        <taxon>Rariglobus</taxon>
    </lineage>
</organism>
<evidence type="ECO:0000256" key="3">
    <source>
        <dbReference type="ARBA" id="ARBA00009014"/>
    </source>
</evidence>